<dbReference type="Pfam" id="PF13289">
    <property type="entry name" value="SIR2_2"/>
    <property type="match status" value="1"/>
</dbReference>
<evidence type="ECO:0008006" key="3">
    <source>
        <dbReference type="Google" id="ProtNLM"/>
    </source>
</evidence>
<proteinExistence type="predicted"/>
<keyword evidence="2" id="KW-1185">Reference proteome</keyword>
<dbReference type="InterPro" id="IPR029035">
    <property type="entry name" value="DHS-like_NAD/FAD-binding_dom"/>
</dbReference>
<sequence>MLKADRIIFLIGAGASYDANIPISSQMIEKLENSIRNDKQWQKYRDLYFCIKSAIINAAGILGNFSPNLVNIETLVNTMDELIKSYEHPLYPFIGSWIPRLNDVCGNTFKNIKELRHDIINKLYNSWMKYEQEEDAAYYKKFLDLQKEYNFPLHIFTLNYDLCMENIVGKDFIQRGFSDNHIWNWKILDAKQYDEKPIWLYKLHGSIDWEKLDIGSVKETTGHISLEKLAIIFGTAYKLQYLDPFLYLVNIFREKTLSSETRGIICIGYSFNDEHINGIMSQSLAENKLQKIISISPCNEEEKKKEISTKLKLNDMDRIITINKSAKNWLESISCSVIEEYIVKEEDPF</sequence>
<dbReference type="EMBL" id="CP038802">
    <property type="protein sequence ID" value="UTY28000.1"/>
    <property type="molecule type" value="Genomic_DNA"/>
</dbReference>
<protein>
    <recommendedName>
        <fullName evidence="3">SIR2-like protein</fullName>
    </recommendedName>
</protein>
<evidence type="ECO:0000313" key="2">
    <source>
        <dbReference type="Proteomes" id="UP001059401"/>
    </source>
</evidence>
<evidence type="ECO:0000313" key="1">
    <source>
        <dbReference type="EMBL" id="UTY28000.1"/>
    </source>
</evidence>
<dbReference type="RefSeq" id="WP_255805977.1">
    <property type="nucleotide sequence ID" value="NZ_CP038802.1"/>
</dbReference>
<dbReference type="Proteomes" id="UP001059401">
    <property type="component" value="Chromosome"/>
</dbReference>
<gene>
    <name evidence="1" type="ORF">E4N76_02645</name>
</gene>
<accession>A0ABY5HSK4</accession>
<reference evidence="1" key="1">
    <citation type="submission" date="2019-04" db="EMBL/GenBank/DDBJ databases">
        <title>Whole genome sequencing of oral phylogroup 2 treponemes.</title>
        <authorList>
            <person name="Chan Y."/>
            <person name="Zeng H.H."/>
            <person name="Yu X.L."/>
            <person name="Leung W.K."/>
            <person name="Watt R.M."/>
        </authorList>
    </citation>
    <scope>NUCLEOTIDE SEQUENCE</scope>
    <source>
        <strain evidence="1">OMZ 847</strain>
    </source>
</reference>
<organism evidence="1 2">
    <name type="scientific">Treponema putidum</name>
    <dbReference type="NCBI Taxonomy" id="221027"/>
    <lineage>
        <taxon>Bacteria</taxon>
        <taxon>Pseudomonadati</taxon>
        <taxon>Spirochaetota</taxon>
        <taxon>Spirochaetia</taxon>
        <taxon>Spirochaetales</taxon>
        <taxon>Treponemataceae</taxon>
        <taxon>Treponema</taxon>
    </lineage>
</organism>
<name>A0ABY5HSK4_9SPIR</name>
<dbReference type="SUPFAM" id="SSF52467">
    <property type="entry name" value="DHS-like NAD/FAD-binding domain"/>
    <property type="match status" value="1"/>
</dbReference>